<keyword evidence="3" id="KW-0336">GPI-anchor</keyword>
<evidence type="ECO:0000256" key="12">
    <source>
        <dbReference type="ARBA" id="ARBA00023316"/>
    </source>
</evidence>
<evidence type="ECO:0000256" key="10">
    <source>
        <dbReference type="ARBA" id="ARBA00023288"/>
    </source>
</evidence>
<feature type="region of interest" description="Disordered" evidence="16">
    <location>
        <begin position="339"/>
        <end position="366"/>
    </location>
</feature>
<dbReference type="Pfam" id="PF00722">
    <property type="entry name" value="Glyco_hydro_16"/>
    <property type="match status" value="1"/>
</dbReference>
<proteinExistence type="inferred from homology"/>
<dbReference type="PIRSF" id="PIRSF037299">
    <property type="entry name" value="Glycosidase_CRH1_prd"/>
    <property type="match status" value="1"/>
</dbReference>
<dbReference type="GO" id="GO:0005975">
    <property type="term" value="P:carbohydrate metabolic process"/>
    <property type="evidence" value="ECO:0007669"/>
    <property type="project" value="InterPro"/>
</dbReference>
<evidence type="ECO:0000256" key="11">
    <source>
        <dbReference type="ARBA" id="ARBA00023295"/>
    </source>
</evidence>
<evidence type="ECO:0000313" key="19">
    <source>
        <dbReference type="EMBL" id="CDK25114.1"/>
    </source>
</evidence>
<dbReference type="GO" id="GO:0008843">
    <property type="term" value="F:endochitinase activity"/>
    <property type="evidence" value="ECO:0007669"/>
    <property type="project" value="UniProtKB-EC"/>
</dbReference>
<dbReference type="EC" id="3.2.-.-" evidence="14"/>
<dbReference type="HOGENOM" id="CLU_040459_0_0_1"/>
<dbReference type="Gene3D" id="2.60.120.200">
    <property type="match status" value="1"/>
</dbReference>
<evidence type="ECO:0000256" key="7">
    <source>
        <dbReference type="ARBA" id="ARBA00022801"/>
    </source>
</evidence>
<keyword evidence="6 17" id="KW-0732">Signal</keyword>
<name>W6MGC4_9ASCO</name>
<dbReference type="PROSITE" id="PS51762">
    <property type="entry name" value="GH16_2"/>
    <property type="match status" value="1"/>
</dbReference>
<feature type="domain" description="GH16" evidence="18">
    <location>
        <begin position="19"/>
        <end position="280"/>
    </location>
</feature>
<keyword evidence="5" id="KW-0808">Transferase</keyword>
<evidence type="ECO:0000256" key="14">
    <source>
        <dbReference type="PIRNR" id="PIRNR037299"/>
    </source>
</evidence>
<dbReference type="GO" id="GO:0016757">
    <property type="term" value="F:glycosyltransferase activity"/>
    <property type="evidence" value="ECO:0007669"/>
    <property type="project" value="UniProtKB-KW"/>
</dbReference>
<gene>
    <name evidence="19" type="ORF">KUCA_T00001081001</name>
</gene>
<dbReference type="SUPFAM" id="SSF49899">
    <property type="entry name" value="Concanavalin A-like lectins/glucanases"/>
    <property type="match status" value="1"/>
</dbReference>
<dbReference type="PANTHER" id="PTHR10963">
    <property type="entry name" value="GLYCOSYL HYDROLASE-RELATED"/>
    <property type="match status" value="1"/>
</dbReference>
<dbReference type="GO" id="GO:0098552">
    <property type="term" value="C:side of membrane"/>
    <property type="evidence" value="ECO:0007669"/>
    <property type="project" value="UniProtKB-KW"/>
</dbReference>
<dbReference type="GO" id="GO:0009277">
    <property type="term" value="C:fungal-type cell wall"/>
    <property type="evidence" value="ECO:0007669"/>
    <property type="project" value="UniProtKB-ARBA"/>
</dbReference>
<dbReference type="Proteomes" id="UP000019384">
    <property type="component" value="Unassembled WGS sequence"/>
</dbReference>
<dbReference type="GeneID" id="34518515"/>
<keyword evidence="20" id="KW-1185">Reference proteome</keyword>
<dbReference type="InterPro" id="IPR050546">
    <property type="entry name" value="Glycosyl_Hydrlase_16"/>
</dbReference>
<dbReference type="CDD" id="cd02183">
    <property type="entry name" value="GH16_fungal_CRH1_transglycosylase"/>
    <property type="match status" value="1"/>
</dbReference>
<evidence type="ECO:0000256" key="9">
    <source>
        <dbReference type="ARBA" id="ARBA00023180"/>
    </source>
</evidence>
<protein>
    <recommendedName>
        <fullName evidence="14">Crh-like protein</fullName>
        <ecNumber evidence="14">3.2.-.-</ecNumber>
    </recommendedName>
</protein>
<keyword evidence="11" id="KW-0326">Glycosidase</keyword>
<evidence type="ECO:0000256" key="5">
    <source>
        <dbReference type="ARBA" id="ARBA00022679"/>
    </source>
</evidence>
<reference evidence="19" key="1">
    <citation type="submission" date="2013-12" db="EMBL/GenBank/DDBJ databases">
        <authorList>
            <person name="Genoscope - CEA"/>
        </authorList>
    </citation>
    <scope>NUCLEOTIDE SEQUENCE</scope>
    <source>
        <strain evidence="19">CBS 1993</strain>
    </source>
</reference>
<dbReference type="STRING" id="1382522.W6MGC4"/>
<comment type="similarity">
    <text evidence="13">Belongs to the glycosyl hydrolase 16 family. CRH1 subfamily.</text>
</comment>
<feature type="active site" description="Nucleophile" evidence="15">
    <location>
        <position position="159"/>
    </location>
</feature>
<dbReference type="AlphaFoldDB" id="W6MGC4"/>
<keyword evidence="10" id="KW-0449">Lipoprotein</keyword>
<keyword evidence="7 14" id="KW-0378">Hydrolase</keyword>
<keyword evidence="8 14" id="KW-0472">Membrane</keyword>
<reference evidence="19" key="2">
    <citation type="submission" date="2014-02" db="EMBL/GenBank/DDBJ databases">
        <title>Complete DNA sequence of /Kuraishia capsulata/ illustrates novel genomic features among budding yeasts (/Saccharomycotina/).</title>
        <authorList>
            <person name="Morales L."/>
            <person name="Noel B."/>
            <person name="Porcel B."/>
            <person name="Marcet-Houben M."/>
            <person name="Hullo M-F."/>
            <person name="Sacerdot C."/>
            <person name="Tekaia F."/>
            <person name="Leh-Louis V."/>
            <person name="Despons L."/>
            <person name="Khanna V."/>
            <person name="Aury J-M."/>
            <person name="Barbe V."/>
            <person name="Couloux A."/>
            <person name="Labadie K."/>
            <person name="Pelletier E."/>
            <person name="Souciet J-L."/>
            <person name="Boekhout T."/>
            <person name="Gabaldon T."/>
            <person name="Wincker P."/>
            <person name="Dujon B."/>
        </authorList>
    </citation>
    <scope>NUCLEOTIDE SEQUENCE</scope>
    <source>
        <strain evidence="19">CBS 1993</strain>
    </source>
</reference>
<dbReference type="FunFam" id="2.60.120.200:FF:000159">
    <property type="entry name" value="Glycosidase"/>
    <property type="match status" value="1"/>
</dbReference>
<keyword evidence="9" id="KW-0325">Glycoprotein</keyword>
<evidence type="ECO:0000256" key="16">
    <source>
        <dbReference type="SAM" id="MobiDB-lite"/>
    </source>
</evidence>
<sequence length="435" mass="48273">MKHTSLFLLTAFFFSIARATYYCNSSSTCPDDYPCCSQYGECGTGNYCLGGCDPRFSYNISSCMAMPVCRDIDTNFTSLDILEDSSYYLGNSSESDWIYSGYLLEYEDSLVLAMPNQSTGTVVSSTFYVWYGKVSARFRSSRTAGVVSSFILFSNAQDEIDVEFVGSELKQTQTNFYFEGILNYTNGLYLNTSNTFSEWHDYEVDWTEDEITWYIDGEEKRTLRKEDTYNDTSDTYMFPQTPSRIQFSLWAGGDSSNAAGTIEWAGGEIDWDAEDLTDPGYFYSMLQSISVECYDPPSYTNQKGSKAYVYNSSSEFLSENIEITNDRTYLYSYEGSGLDPDAGKVSSSSTSKSSSKTKSKTTSYKKTTVTSSGKTEVLSTAVTSTIVDDGNFYQSAEGTGSTSQTDGASSKNEATPMQNSLLGLTSLFLGILMII</sequence>
<accession>W6MGC4</accession>
<evidence type="ECO:0000256" key="4">
    <source>
        <dbReference type="ARBA" id="ARBA00022676"/>
    </source>
</evidence>
<keyword evidence="12" id="KW-0961">Cell wall biogenesis/degradation</keyword>
<dbReference type="EMBL" id="HG793125">
    <property type="protein sequence ID" value="CDK25114.1"/>
    <property type="molecule type" value="Genomic_DNA"/>
</dbReference>
<evidence type="ECO:0000256" key="15">
    <source>
        <dbReference type="PIRSR" id="PIRSR037299-1"/>
    </source>
</evidence>
<feature type="chain" id="PRO_5004878328" description="Crh-like protein" evidence="17">
    <location>
        <begin position="20"/>
        <end position="435"/>
    </location>
</feature>
<dbReference type="GO" id="GO:0031505">
    <property type="term" value="P:fungal-type cell wall organization"/>
    <property type="evidence" value="ECO:0007669"/>
    <property type="project" value="TreeGrafter"/>
</dbReference>
<organism evidence="19 20">
    <name type="scientific">Kuraishia capsulata CBS 1993</name>
    <dbReference type="NCBI Taxonomy" id="1382522"/>
    <lineage>
        <taxon>Eukaryota</taxon>
        <taxon>Fungi</taxon>
        <taxon>Dikarya</taxon>
        <taxon>Ascomycota</taxon>
        <taxon>Saccharomycotina</taxon>
        <taxon>Pichiomycetes</taxon>
        <taxon>Pichiales</taxon>
        <taxon>Pichiaceae</taxon>
        <taxon>Kuraishia</taxon>
    </lineage>
</organism>
<evidence type="ECO:0000256" key="1">
    <source>
        <dbReference type="ARBA" id="ARBA00000822"/>
    </source>
</evidence>
<evidence type="ECO:0000256" key="2">
    <source>
        <dbReference type="ARBA" id="ARBA00004589"/>
    </source>
</evidence>
<feature type="signal peptide" evidence="17">
    <location>
        <begin position="1"/>
        <end position="19"/>
    </location>
</feature>
<feature type="active site" description="Proton donor" evidence="15">
    <location>
        <position position="163"/>
    </location>
</feature>
<dbReference type="InterPro" id="IPR000757">
    <property type="entry name" value="Beta-glucanase-like"/>
</dbReference>
<dbReference type="OrthoDB" id="4781at2759"/>
<evidence type="ECO:0000256" key="3">
    <source>
        <dbReference type="ARBA" id="ARBA00022622"/>
    </source>
</evidence>
<dbReference type="InterPro" id="IPR013320">
    <property type="entry name" value="ConA-like_dom_sf"/>
</dbReference>
<feature type="compositionally biased region" description="Low complexity" evidence="16">
    <location>
        <begin position="343"/>
        <end position="366"/>
    </location>
</feature>
<evidence type="ECO:0000256" key="13">
    <source>
        <dbReference type="ARBA" id="ARBA00038074"/>
    </source>
</evidence>
<evidence type="ECO:0000256" key="8">
    <source>
        <dbReference type="ARBA" id="ARBA00023136"/>
    </source>
</evidence>
<evidence type="ECO:0000256" key="6">
    <source>
        <dbReference type="ARBA" id="ARBA00022729"/>
    </source>
</evidence>
<evidence type="ECO:0000256" key="17">
    <source>
        <dbReference type="SAM" id="SignalP"/>
    </source>
</evidence>
<dbReference type="RefSeq" id="XP_022457127.1">
    <property type="nucleotide sequence ID" value="XM_022605682.1"/>
</dbReference>
<dbReference type="InterPro" id="IPR017168">
    <property type="entry name" value="CHR-like"/>
</dbReference>
<feature type="region of interest" description="Disordered" evidence="16">
    <location>
        <begin position="395"/>
        <end position="415"/>
    </location>
</feature>
<comment type="catalytic activity">
    <reaction evidence="1">
        <text>Random endo-hydrolysis of N-acetyl-beta-D-glucosaminide (1-&gt;4)-beta-linkages in chitin and chitodextrins.</text>
        <dbReference type="EC" id="3.2.1.14"/>
    </reaction>
</comment>
<evidence type="ECO:0000259" key="18">
    <source>
        <dbReference type="PROSITE" id="PS51762"/>
    </source>
</evidence>
<evidence type="ECO:0000313" key="20">
    <source>
        <dbReference type="Proteomes" id="UP000019384"/>
    </source>
</evidence>
<comment type="subcellular location">
    <subcellularLocation>
        <location evidence="2">Membrane</location>
        <topology evidence="2">Lipid-anchor</topology>
        <topology evidence="2">GPI-anchor</topology>
    </subcellularLocation>
</comment>
<dbReference type="PANTHER" id="PTHR10963:SF22">
    <property type="entry name" value="GLYCOSIDASE CRH2-RELATED"/>
    <property type="match status" value="1"/>
</dbReference>
<keyword evidence="4" id="KW-0328">Glycosyltransferase</keyword>